<keyword evidence="1" id="KW-0723">Serine/threonine-protein kinase</keyword>
<dbReference type="SUPFAM" id="SSF56112">
    <property type="entry name" value="Protein kinase-like (PK-like)"/>
    <property type="match status" value="1"/>
</dbReference>
<dbReference type="EMBL" id="NBIV01000112">
    <property type="protein sequence ID" value="PXF43769.1"/>
    <property type="molecule type" value="Genomic_DNA"/>
</dbReference>
<dbReference type="Pfam" id="PF07714">
    <property type="entry name" value="PK_Tyr_Ser-Thr"/>
    <property type="match status" value="1"/>
</dbReference>
<protein>
    <submittedName>
        <fullName evidence="7">MAP kinase kinase kinase SSK2</fullName>
    </submittedName>
</protein>
<keyword evidence="3 4" id="KW-0067">ATP-binding</keyword>
<dbReference type="PANTHER" id="PTHR44329">
    <property type="entry name" value="SERINE/THREONINE-PROTEIN KINASE TNNI3K-RELATED"/>
    <property type="match status" value="1"/>
</dbReference>
<evidence type="ECO:0000256" key="5">
    <source>
        <dbReference type="SAM" id="MobiDB-lite"/>
    </source>
</evidence>
<dbReference type="SUPFAM" id="SSF48371">
    <property type="entry name" value="ARM repeat"/>
    <property type="match status" value="1"/>
</dbReference>
<keyword evidence="8" id="KW-1185">Reference proteome</keyword>
<dbReference type="AlphaFoldDB" id="A0A2V3INZ0"/>
<evidence type="ECO:0000313" key="8">
    <source>
        <dbReference type="Proteomes" id="UP000247409"/>
    </source>
</evidence>
<dbReference type="InterPro" id="IPR011009">
    <property type="entry name" value="Kinase-like_dom_sf"/>
</dbReference>
<feature type="domain" description="Protein kinase" evidence="6">
    <location>
        <begin position="17"/>
        <end position="359"/>
    </location>
</feature>
<reference evidence="7 8" key="1">
    <citation type="journal article" date="2018" name="Mol. Biol. Evol.">
        <title>Analysis of the draft genome of the red seaweed Gracilariopsis chorda provides insights into genome size evolution in Rhodophyta.</title>
        <authorList>
            <person name="Lee J."/>
            <person name="Yang E.C."/>
            <person name="Graf L."/>
            <person name="Yang J.H."/>
            <person name="Qiu H."/>
            <person name="Zel Zion U."/>
            <person name="Chan C.X."/>
            <person name="Stephens T.G."/>
            <person name="Weber A.P.M."/>
            <person name="Boo G.H."/>
            <person name="Boo S.M."/>
            <person name="Kim K.M."/>
            <person name="Shin Y."/>
            <person name="Jung M."/>
            <person name="Lee S.J."/>
            <person name="Yim H.S."/>
            <person name="Lee J.H."/>
            <person name="Bhattacharya D."/>
            <person name="Yoon H.S."/>
        </authorList>
    </citation>
    <scope>NUCLEOTIDE SEQUENCE [LARGE SCALE GENOMIC DNA]</scope>
    <source>
        <strain evidence="7 8">SKKU-2015</strain>
        <tissue evidence="7">Whole body</tissue>
    </source>
</reference>
<feature type="region of interest" description="Disordered" evidence="5">
    <location>
        <begin position="199"/>
        <end position="237"/>
    </location>
</feature>
<proteinExistence type="predicted"/>
<organism evidence="7 8">
    <name type="scientific">Gracilariopsis chorda</name>
    <dbReference type="NCBI Taxonomy" id="448386"/>
    <lineage>
        <taxon>Eukaryota</taxon>
        <taxon>Rhodophyta</taxon>
        <taxon>Florideophyceae</taxon>
        <taxon>Rhodymeniophycidae</taxon>
        <taxon>Gracilariales</taxon>
        <taxon>Gracilariaceae</taxon>
        <taxon>Gracilariopsis</taxon>
    </lineage>
</organism>
<dbReference type="Proteomes" id="UP000247409">
    <property type="component" value="Unassembled WGS sequence"/>
</dbReference>
<dbReference type="PROSITE" id="PS00108">
    <property type="entry name" value="PROTEIN_KINASE_ST"/>
    <property type="match status" value="1"/>
</dbReference>
<sequence length="888" mass="95815">MLQLDASRVAVSLDDQYGTPIVLGRGSFGVVYAGVLDSVYPVALKQVRLPCVQRAHSLCDADSDEQLARGNSRSAQLRRVAQRQFAREVRRYRALRSVRSVATYYGFCKPADGAPLLAVERLACSLAEVLELDLSERDALTLAISLADAVADVHRGSFSHGDLKPSNVLLTEAPCESGLANGTRVKLVDFGLSRAFDAEDGADDDDGGQQWVHGAPSARSAPEMSRDCDSVSSEHPDDNQRALRLLGEVEARGTPAYLSPEAWGGSGALSSREAAQRADVFALGVMLHELDGGTRPWRHLHQWGIFVAVVQNEERPAAPPKARVRGLADITNAAWAQRACERPTAAALAARLRKLRAALSKSAQNEKPPLQTLSPTRVRPNSPPNSPPRWLAFDMPAPSVSPLSQPTSSGYAPDADRDSGASDQSPSSPPHSLQYAFKQQVLADDIGSLCEALVLHEREPAVATAALEAMAVLLDQHNLPNCRFVSQRSSLLAVAGILSRYGRSHPRLCKSACVLVLRLADAKDPPVEKDLRSSGACEIVLNCLRWHPAALPVLLNAACALAKLAAASPQLAAIVAELGGASAALRVLSRSFTSFDADVPVAEAAFDVLHALVGAHAQTLIDANVVAAVAECCDNFESPTIDARCVRLLYALVRTPAGKNKAVTTRGCLDAISRLIDRCVQADEPCGTTLIIAFHVVSEMAKSERMADATSVFMSSSIVPSVMESKDAIIEICKQGNLTLINAAFECIRNMSTLGTDVCGSLQMSHVFEFTSDLVQVSITDSTVALRAVLFLKSILHELRNSSYAANVDHISRILSQMQERWKSQPAIAPHVRDAVRVLEETTARQKRRNRQQSGTEQSAEEEPEQKTSFSAGLFFRWRHSKPRSTRA</sequence>
<evidence type="ECO:0000256" key="2">
    <source>
        <dbReference type="ARBA" id="ARBA00022741"/>
    </source>
</evidence>
<dbReference type="InterPro" id="IPR016024">
    <property type="entry name" value="ARM-type_fold"/>
</dbReference>
<dbReference type="OrthoDB" id="5789657at2759"/>
<gene>
    <name evidence="7" type="ORF">BWQ96_06501</name>
</gene>
<dbReference type="GO" id="GO:0004674">
    <property type="term" value="F:protein serine/threonine kinase activity"/>
    <property type="evidence" value="ECO:0007669"/>
    <property type="project" value="UniProtKB-KW"/>
</dbReference>
<dbReference type="SMART" id="SM00220">
    <property type="entry name" value="S_TKc"/>
    <property type="match status" value="1"/>
</dbReference>
<dbReference type="InterPro" id="IPR051681">
    <property type="entry name" value="Ser/Thr_Kinases-Pseudokinases"/>
</dbReference>
<feature type="compositionally biased region" description="Polar residues" evidence="5">
    <location>
        <begin position="401"/>
        <end position="410"/>
    </location>
</feature>
<feature type="binding site" evidence="4">
    <location>
        <position position="45"/>
    </location>
    <ligand>
        <name>ATP</name>
        <dbReference type="ChEBI" id="CHEBI:30616"/>
    </ligand>
</feature>
<feature type="compositionally biased region" description="Basic and acidic residues" evidence="5">
    <location>
        <begin position="224"/>
        <end position="237"/>
    </location>
</feature>
<dbReference type="Gene3D" id="1.25.10.10">
    <property type="entry name" value="Leucine-rich Repeat Variant"/>
    <property type="match status" value="1"/>
</dbReference>
<evidence type="ECO:0000313" key="7">
    <source>
        <dbReference type="EMBL" id="PXF43769.1"/>
    </source>
</evidence>
<name>A0A2V3INZ0_9FLOR</name>
<dbReference type="STRING" id="448386.A0A2V3INZ0"/>
<dbReference type="InterPro" id="IPR000719">
    <property type="entry name" value="Prot_kinase_dom"/>
</dbReference>
<dbReference type="PROSITE" id="PS00107">
    <property type="entry name" value="PROTEIN_KINASE_ATP"/>
    <property type="match status" value="1"/>
</dbReference>
<dbReference type="InterPro" id="IPR008271">
    <property type="entry name" value="Ser/Thr_kinase_AS"/>
</dbReference>
<evidence type="ECO:0000256" key="4">
    <source>
        <dbReference type="PROSITE-ProRule" id="PRU10141"/>
    </source>
</evidence>
<dbReference type="InterPro" id="IPR017441">
    <property type="entry name" value="Protein_kinase_ATP_BS"/>
</dbReference>
<dbReference type="InterPro" id="IPR011989">
    <property type="entry name" value="ARM-like"/>
</dbReference>
<keyword evidence="2 4" id="KW-0547">Nucleotide-binding</keyword>
<dbReference type="InterPro" id="IPR001245">
    <property type="entry name" value="Ser-Thr/Tyr_kinase_cat_dom"/>
</dbReference>
<feature type="compositionally biased region" description="Basic residues" evidence="5">
    <location>
        <begin position="877"/>
        <end position="888"/>
    </location>
</feature>
<evidence type="ECO:0000259" key="6">
    <source>
        <dbReference type="PROSITE" id="PS50011"/>
    </source>
</evidence>
<dbReference type="PANTHER" id="PTHR44329:SF214">
    <property type="entry name" value="PROTEIN KINASE DOMAIN-CONTAINING PROTEIN"/>
    <property type="match status" value="1"/>
</dbReference>
<feature type="region of interest" description="Disordered" evidence="5">
    <location>
        <begin position="842"/>
        <end position="888"/>
    </location>
</feature>
<dbReference type="GO" id="GO:0005524">
    <property type="term" value="F:ATP binding"/>
    <property type="evidence" value="ECO:0007669"/>
    <property type="project" value="UniProtKB-UniRule"/>
</dbReference>
<dbReference type="Gene3D" id="1.10.510.10">
    <property type="entry name" value="Transferase(Phosphotransferase) domain 1"/>
    <property type="match status" value="1"/>
</dbReference>
<dbReference type="Pfam" id="PF00069">
    <property type="entry name" value="Pkinase"/>
    <property type="match status" value="1"/>
</dbReference>
<keyword evidence="7" id="KW-0418">Kinase</keyword>
<evidence type="ECO:0000256" key="1">
    <source>
        <dbReference type="ARBA" id="ARBA00022527"/>
    </source>
</evidence>
<accession>A0A2V3INZ0</accession>
<keyword evidence="7" id="KW-0808">Transferase</keyword>
<comment type="caution">
    <text evidence="7">The sequence shown here is derived from an EMBL/GenBank/DDBJ whole genome shotgun (WGS) entry which is preliminary data.</text>
</comment>
<feature type="region of interest" description="Disordered" evidence="5">
    <location>
        <begin position="359"/>
        <end position="432"/>
    </location>
</feature>
<dbReference type="PROSITE" id="PS50011">
    <property type="entry name" value="PROTEIN_KINASE_DOM"/>
    <property type="match status" value="1"/>
</dbReference>
<evidence type="ECO:0000256" key="3">
    <source>
        <dbReference type="ARBA" id="ARBA00022840"/>
    </source>
</evidence>